<feature type="region of interest" description="Disordered" evidence="1">
    <location>
        <begin position="46"/>
        <end position="65"/>
    </location>
</feature>
<gene>
    <name evidence="2" type="ORF">JV551A3_V1_1750045</name>
</gene>
<accession>A0AAQ1SVR3</accession>
<comment type="caution">
    <text evidence="2">The sequence shown here is derived from an EMBL/GenBank/DDBJ whole genome shotgun (WGS) entry which is preliminary data.</text>
</comment>
<dbReference type="EMBL" id="OPYN01000175">
    <property type="protein sequence ID" value="SPO62534.1"/>
    <property type="molecule type" value="Genomic_DNA"/>
</dbReference>
<dbReference type="Proteomes" id="UP000294335">
    <property type="component" value="Unassembled WGS sequence"/>
</dbReference>
<protein>
    <submittedName>
        <fullName evidence="2">Uncharacterized protein</fullName>
    </submittedName>
</protein>
<sequence length="65" mass="7103">MVRAGEAGWCCVLDMGSTVAAGVDGGEFMLDLDDDGRRLLSENLMMTSRSSTRYSTRSQPRTANR</sequence>
<organism evidence="2 3">
    <name type="scientific">Pseudomonas inefficax</name>
    <dbReference type="NCBI Taxonomy" id="2078786"/>
    <lineage>
        <taxon>Bacteria</taxon>
        <taxon>Pseudomonadati</taxon>
        <taxon>Pseudomonadota</taxon>
        <taxon>Gammaproteobacteria</taxon>
        <taxon>Pseudomonadales</taxon>
        <taxon>Pseudomonadaceae</taxon>
        <taxon>Pseudomonas</taxon>
    </lineage>
</organism>
<feature type="compositionally biased region" description="Low complexity" evidence="1">
    <location>
        <begin position="47"/>
        <end position="65"/>
    </location>
</feature>
<dbReference type="AlphaFoldDB" id="A0AAQ1SVR3"/>
<evidence type="ECO:0000256" key="1">
    <source>
        <dbReference type="SAM" id="MobiDB-lite"/>
    </source>
</evidence>
<name>A0AAQ1SVR3_9PSED</name>
<proteinExistence type="predicted"/>
<evidence type="ECO:0000313" key="3">
    <source>
        <dbReference type="Proteomes" id="UP000294335"/>
    </source>
</evidence>
<evidence type="ECO:0000313" key="2">
    <source>
        <dbReference type="EMBL" id="SPO62534.1"/>
    </source>
</evidence>
<keyword evidence="3" id="KW-1185">Reference proteome</keyword>
<reference evidence="2 3" key="1">
    <citation type="submission" date="2018-02" db="EMBL/GenBank/DDBJ databases">
        <authorList>
            <person name="Dubost A."/>
        </authorList>
    </citation>
    <scope>NUCLEOTIDE SEQUENCE [LARGE SCALE GENOMIC DNA]</scope>
    <source>
        <strain evidence="3">JV551A3</strain>
    </source>
</reference>